<evidence type="ECO:0000256" key="11">
    <source>
        <dbReference type="ARBA" id="ARBA00077736"/>
    </source>
</evidence>
<dbReference type="GeneID" id="20214256"/>
<keyword evidence="12" id="KW-1133">Transmembrane helix</keyword>
<keyword evidence="12" id="KW-0812">Transmembrane</keyword>
<dbReference type="PANTHER" id="PTHR11802">
    <property type="entry name" value="SERINE PROTEASE FAMILY S10 SERINE CARBOXYPEPTIDASE"/>
    <property type="match status" value="1"/>
</dbReference>
<organism evidence="14 15">
    <name type="scientific">Helobdella robusta</name>
    <name type="common">Californian leech</name>
    <dbReference type="NCBI Taxonomy" id="6412"/>
    <lineage>
        <taxon>Eukaryota</taxon>
        <taxon>Metazoa</taxon>
        <taxon>Spiralia</taxon>
        <taxon>Lophotrochozoa</taxon>
        <taxon>Annelida</taxon>
        <taxon>Clitellata</taxon>
        <taxon>Hirudinea</taxon>
        <taxon>Rhynchobdellida</taxon>
        <taxon>Glossiphoniidae</taxon>
        <taxon>Helobdella</taxon>
    </lineage>
</organism>
<dbReference type="Proteomes" id="UP000015101">
    <property type="component" value="Unassembled WGS sequence"/>
</dbReference>
<gene>
    <name evidence="14" type="primary">20214256</name>
    <name evidence="13" type="ORF">HELRODRAFT_68894</name>
</gene>
<evidence type="ECO:0000256" key="9">
    <source>
        <dbReference type="ARBA" id="ARBA00055847"/>
    </source>
</evidence>
<dbReference type="AlphaFoldDB" id="T1FZK8"/>
<evidence type="ECO:0000256" key="4">
    <source>
        <dbReference type="ARBA" id="ARBA00022645"/>
    </source>
</evidence>
<evidence type="ECO:0000313" key="14">
    <source>
        <dbReference type="EnsemblMetazoa" id="HelroP68894"/>
    </source>
</evidence>
<evidence type="ECO:0000256" key="12">
    <source>
        <dbReference type="SAM" id="Phobius"/>
    </source>
</evidence>
<evidence type="ECO:0000256" key="10">
    <source>
        <dbReference type="ARBA" id="ARBA00070242"/>
    </source>
</evidence>
<dbReference type="Pfam" id="PF00450">
    <property type="entry name" value="Peptidase_S10"/>
    <property type="match status" value="1"/>
</dbReference>
<evidence type="ECO:0000256" key="5">
    <source>
        <dbReference type="ARBA" id="ARBA00022670"/>
    </source>
</evidence>
<reference evidence="14" key="3">
    <citation type="submission" date="2015-06" db="UniProtKB">
        <authorList>
            <consortium name="EnsemblMetazoa"/>
        </authorList>
    </citation>
    <scope>IDENTIFICATION</scope>
</reference>
<dbReference type="CTD" id="20214256"/>
<dbReference type="KEGG" id="hro:HELRODRAFT_68894"/>
<dbReference type="InterPro" id="IPR029058">
    <property type="entry name" value="AB_hydrolase_fold"/>
</dbReference>
<evidence type="ECO:0000256" key="3">
    <source>
        <dbReference type="ARBA" id="ARBA00022525"/>
    </source>
</evidence>
<dbReference type="STRING" id="6412.T1FZK8"/>
<dbReference type="OMA" id="NWINRMR"/>
<dbReference type="EMBL" id="KB097571">
    <property type="protein sequence ID" value="ESN94318.1"/>
    <property type="molecule type" value="Genomic_DNA"/>
</dbReference>
<reference evidence="15" key="1">
    <citation type="submission" date="2012-12" db="EMBL/GenBank/DDBJ databases">
        <authorList>
            <person name="Hellsten U."/>
            <person name="Grimwood J."/>
            <person name="Chapman J.A."/>
            <person name="Shapiro H."/>
            <person name="Aerts A."/>
            <person name="Otillar R.P."/>
            <person name="Terry A.Y."/>
            <person name="Boore J.L."/>
            <person name="Simakov O."/>
            <person name="Marletaz F."/>
            <person name="Cho S.-J."/>
            <person name="Edsinger-Gonzales E."/>
            <person name="Havlak P."/>
            <person name="Kuo D.-H."/>
            <person name="Larsson T."/>
            <person name="Lv J."/>
            <person name="Arendt D."/>
            <person name="Savage R."/>
            <person name="Osoegawa K."/>
            <person name="de Jong P."/>
            <person name="Lindberg D.R."/>
            <person name="Seaver E.C."/>
            <person name="Weisblat D.A."/>
            <person name="Putnam N.H."/>
            <person name="Grigoriev I.V."/>
            <person name="Rokhsar D.S."/>
        </authorList>
    </citation>
    <scope>NUCLEOTIDE SEQUENCE</scope>
</reference>
<keyword evidence="5" id="KW-0645">Protease</keyword>
<name>T1FZK8_HELRO</name>
<evidence type="ECO:0000256" key="2">
    <source>
        <dbReference type="ARBA" id="ARBA00009431"/>
    </source>
</evidence>
<reference evidence="13 15" key="2">
    <citation type="journal article" date="2013" name="Nature">
        <title>Insights into bilaterian evolution from three spiralian genomes.</title>
        <authorList>
            <person name="Simakov O."/>
            <person name="Marletaz F."/>
            <person name="Cho S.J."/>
            <person name="Edsinger-Gonzales E."/>
            <person name="Havlak P."/>
            <person name="Hellsten U."/>
            <person name="Kuo D.H."/>
            <person name="Larsson T."/>
            <person name="Lv J."/>
            <person name="Arendt D."/>
            <person name="Savage R."/>
            <person name="Osoegawa K."/>
            <person name="de Jong P."/>
            <person name="Grimwood J."/>
            <person name="Chapman J.A."/>
            <person name="Shapiro H."/>
            <person name="Aerts A."/>
            <person name="Otillar R.P."/>
            <person name="Terry A.Y."/>
            <person name="Boore J.L."/>
            <person name="Grigoriev I.V."/>
            <person name="Lindberg D.R."/>
            <person name="Seaver E.C."/>
            <person name="Weisblat D.A."/>
            <person name="Putnam N.H."/>
            <person name="Rokhsar D.S."/>
        </authorList>
    </citation>
    <scope>NUCLEOTIDE SEQUENCE</scope>
</reference>
<dbReference type="Gene3D" id="3.40.50.1820">
    <property type="entry name" value="alpha/beta hydrolase"/>
    <property type="match status" value="1"/>
</dbReference>
<comment type="similarity">
    <text evidence="2">Belongs to the peptidase S10 family.</text>
</comment>
<dbReference type="PANTHER" id="PTHR11802:SF3">
    <property type="entry name" value="RETINOID-INDUCIBLE SERINE CARBOXYPEPTIDASE"/>
    <property type="match status" value="1"/>
</dbReference>
<dbReference type="PRINTS" id="PR00724">
    <property type="entry name" value="CRBOXYPTASEC"/>
</dbReference>
<evidence type="ECO:0000256" key="7">
    <source>
        <dbReference type="ARBA" id="ARBA00022801"/>
    </source>
</evidence>
<evidence type="ECO:0000256" key="1">
    <source>
        <dbReference type="ARBA" id="ARBA00004613"/>
    </source>
</evidence>
<keyword evidence="8" id="KW-0325">Glycoprotein</keyword>
<proteinExistence type="inferred from homology"/>
<dbReference type="EMBL" id="AMQM01001557">
    <property type="status" value="NOT_ANNOTATED_CDS"/>
    <property type="molecule type" value="Genomic_DNA"/>
</dbReference>
<keyword evidence="6" id="KW-0732">Signal</keyword>
<dbReference type="InterPro" id="IPR001563">
    <property type="entry name" value="Peptidase_S10"/>
</dbReference>
<dbReference type="GO" id="GO:0004185">
    <property type="term" value="F:serine-type carboxypeptidase activity"/>
    <property type="evidence" value="ECO:0000318"/>
    <property type="project" value="GO_Central"/>
</dbReference>
<evidence type="ECO:0000256" key="6">
    <source>
        <dbReference type="ARBA" id="ARBA00022729"/>
    </source>
</evidence>
<keyword evidence="12" id="KW-0472">Membrane</keyword>
<dbReference type="FunCoup" id="T1FZK8">
    <property type="interactions" value="201"/>
</dbReference>
<dbReference type="EMBL" id="AMQM01001558">
    <property type="status" value="NOT_ANNOTATED_CDS"/>
    <property type="molecule type" value="Genomic_DNA"/>
</dbReference>
<keyword evidence="3" id="KW-0964">Secreted</keyword>
<comment type="subcellular location">
    <subcellularLocation>
        <location evidence="1">Secreted</location>
    </subcellularLocation>
</comment>
<feature type="transmembrane region" description="Helical" evidence="12">
    <location>
        <begin position="343"/>
        <end position="361"/>
    </location>
</feature>
<dbReference type="SUPFAM" id="SSF53474">
    <property type="entry name" value="alpha/beta-Hydrolases"/>
    <property type="match status" value="1"/>
</dbReference>
<dbReference type="OrthoDB" id="443318at2759"/>
<evidence type="ECO:0000313" key="13">
    <source>
        <dbReference type="EMBL" id="ESN94318.1"/>
    </source>
</evidence>
<protein>
    <recommendedName>
        <fullName evidence="10">Retinoid-inducible serine carboxypeptidase</fullName>
    </recommendedName>
    <alternativeName>
        <fullName evidence="11">Serine carboxypeptidase 1</fullName>
    </alternativeName>
</protein>
<dbReference type="GO" id="GO:0006508">
    <property type="term" value="P:proteolysis"/>
    <property type="evidence" value="ECO:0007669"/>
    <property type="project" value="UniProtKB-KW"/>
</dbReference>
<evidence type="ECO:0000256" key="8">
    <source>
        <dbReference type="ARBA" id="ARBA00023180"/>
    </source>
</evidence>
<keyword evidence="4" id="KW-0121">Carboxypeptidase</keyword>
<dbReference type="HOGENOM" id="CLU_008523_1_0_1"/>
<dbReference type="InParanoid" id="T1FZK8"/>
<dbReference type="EnsemblMetazoa" id="HelroT68894">
    <property type="protein sequence ID" value="HelroP68894"/>
    <property type="gene ID" value="HelroG68894"/>
</dbReference>
<accession>T1FZK8</accession>
<keyword evidence="7" id="KW-0378">Hydrolase</keyword>
<dbReference type="RefSeq" id="XP_009027217.1">
    <property type="nucleotide sequence ID" value="XM_009028969.1"/>
</dbReference>
<sequence length="368" mass="41807">GGPGGSSCGYGNFDIIGPLDSNLKERNTSWIYEANLLFVDNPVGAGYSYVDNKTLFTTDVAQISKDLLTLLKSFLQSNPEYKNIRFYIFGQSYGGKMGAHFSKVLYEEIQAKKIECNLVGYAMGNSWISPIDSTLTWGPFIYWMSTTDENGLENIQKPAKQCQKAVDEGRWKAATELWRITEIAVMKNTNNVDFYNILNFNVPTSISKLHSDFGILFRKDGETLESDNLDSLMNGPIKKKLGIIPAHVKWGAQSGDVFKYQEGDFMRPVVQIVDETLMNTTLEVVVYQGQLDIICDTKAAMDWVQQFKWSGLSLYNKSERKAFVEPLTGQTEFFVKAYEKFKFYWILRGGHSVCLFSYFLITKMKKLN</sequence>
<comment type="function">
    <text evidence="9">May be involved in vascular wall and kidney homeostasis.</text>
</comment>
<dbReference type="GO" id="GO:0005576">
    <property type="term" value="C:extracellular region"/>
    <property type="evidence" value="ECO:0007669"/>
    <property type="project" value="UniProtKB-SubCell"/>
</dbReference>
<dbReference type="FunFam" id="3.40.50.1820:FF:000075">
    <property type="entry name" value="Carboxypeptidase"/>
    <property type="match status" value="1"/>
</dbReference>
<evidence type="ECO:0000313" key="15">
    <source>
        <dbReference type="Proteomes" id="UP000015101"/>
    </source>
</evidence>
<dbReference type="EMBL" id="AMQM01001555">
    <property type="status" value="NOT_ANNOTATED_CDS"/>
    <property type="molecule type" value="Genomic_DNA"/>
</dbReference>
<dbReference type="eggNOG" id="KOG1283">
    <property type="taxonomic scope" value="Eukaryota"/>
</dbReference>
<dbReference type="EMBL" id="AMQM01001556">
    <property type="status" value="NOT_ANNOTATED_CDS"/>
    <property type="molecule type" value="Genomic_DNA"/>
</dbReference>
<keyword evidence="15" id="KW-1185">Reference proteome</keyword>